<comment type="subunit">
    <text evidence="4">Predominantly monomer of isoform CD22-beta. Also found as heterodimer of isoform CD22-beta and a shorter isoform. Interacts with PTPN6/SHP-1, LYN, SYK, PIK3R1/PIK3R2 and PLCG1 upon phosphorylation. Interacts with GRB2, INPP5D and SHC1 upon phosphorylation. May form a complex with INPP5D/SHIP, GRB2 and SHC1.</text>
</comment>
<evidence type="ECO:0000313" key="7">
    <source>
        <dbReference type="EMBL" id="KAI7810898.1"/>
    </source>
</evidence>
<accession>A0A9W8C906</accession>
<dbReference type="InterPro" id="IPR003598">
    <property type="entry name" value="Ig_sub2"/>
</dbReference>
<comment type="function">
    <text evidence="3">Most highly expressed siglec (sialic acid-binding immunoglobulin-like lectin) on B-cells that plays a role in various aspects of B-cell biology including differentiation, antigen presentation, and trafficking to bone marrow. Binds to alpha 2,6-linked sialic acid residues of surface molecules such as CD22 itself, CD45 and IgM in a cis configuration. Can also bind to ligands on other cells as an adhesion molecule in a trans configuration. Acts as an inhibitory coreceptor on the surface of B-cells and inhibits B-cell receptor induced signaling, characterized by inhibition of the calcium mobilization and cellular activation. Mechanistically, the immunoreceptor tyrosine-based inhibitory motif domain is phosphorylated by the Src kinase LYN, which in turn leads to the recruitment of the protein tyrosine phosphatase 1/PTPN6, leading to the negative regulation of BCR signaling. If this negative signaling from is of sufficient strength, apoptosis of the B-cell can be induced.</text>
</comment>
<dbReference type="Proteomes" id="UP001059041">
    <property type="component" value="Linkage Group LG4"/>
</dbReference>
<evidence type="ECO:0000256" key="5">
    <source>
        <dbReference type="SAM" id="SignalP"/>
    </source>
</evidence>
<dbReference type="InterPro" id="IPR036179">
    <property type="entry name" value="Ig-like_dom_sf"/>
</dbReference>
<keyword evidence="5" id="KW-0732">Signal</keyword>
<dbReference type="Pfam" id="PF24518">
    <property type="entry name" value="Ig_CD22"/>
    <property type="match status" value="1"/>
</dbReference>
<evidence type="ECO:0000256" key="3">
    <source>
        <dbReference type="ARBA" id="ARBA00045430"/>
    </source>
</evidence>
<dbReference type="SMART" id="SM00408">
    <property type="entry name" value="IGc2"/>
    <property type="match status" value="3"/>
</dbReference>
<dbReference type="AlphaFoldDB" id="A0A9W8C906"/>
<reference evidence="7" key="1">
    <citation type="submission" date="2021-02" db="EMBL/GenBank/DDBJ databases">
        <title>Comparative genomics reveals that relaxation of natural selection precedes convergent phenotypic evolution of cavefish.</title>
        <authorList>
            <person name="Peng Z."/>
        </authorList>
    </citation>
    <scope>NUCLEOTIDE SEQUENCE</scope>
    <source>
        <tissue evidence="7">Muscle</tissue>
    </source>
</reference>
<comment type="caution">
    <text evidence="7">The sequence shown here is derived from an EMBL/GenBank/DDBJ whole genome shotgun (WGS) entry which is preliminary data.</text>
</comment>
<dbReference type="PANTHER" id="PTHR46013">
    <property type="entry name" value="VASCULAR CELL ADHESION MOLECULE 1"/>
    <property type="match status" value="1"/>
</dbReference>
<dbReference type="InterPro" id="IPR056386">
    <property type="entry name" value="Ig_CD22"/>
</dbReference>
<dbReference type="PANTHER" id="PTHR46013:SF4">
    <property type="entry name" value="B-CELL RECEPTOR CD22-RELATED"/>
    <property type="match status" value="1"/>
</dbReference>
<evidence type="ECO:0000313" key="8">
    <source>
        <dbReference type="Proteomes" id="UP001059041"/>
    </source>
</evidence>
<proteinExistence type="predicted"/>
<dbReference type="InterPro" id="IPR007110">
    <property type="entry name" value="Ig-like_dom"/>
</dbReference>
<keyword evidence="7" id="KW-0675">Receptor</keyword>
<evidence type="ECO:0000256" key="1">
    <source>
        <dbReference type="ARBA" id="ARBA00040106"/>
    </source>
</evidence>
<feature type="chain" id="PRO_5040875034" description="B-cell receptor CD22" evidence="5">
    <location>
        <begin position="28"/>
        <end position="417"/>
    </location>
</feature>
<protein>
    <recommendedName>
        <fullName evidence="1">B-cell receptor CD22</fullName>
    </recommendedName>
    <alternativeName>
        <fullName evidence="2">Sialic acid-binding Ig-like lectin 2</fullName>
    </alternativeName>
</protein>
<dbReference type="Pfam" id="PF13895">
    <property type="entry name" value="Ig_2"/>
    <property type="match status" value="3"/>
</dbReference>
<dbReference type="SUPFAM" id="SSF48726">
    <property type="entry name" value="Immunoglobulin"/>
    <property type="match status" value="4"/>
</dbReference>
<keyword evidence="8" id="KW-1185">Reference proteome</keyword>
<dbReference type="SMART" id="SM00409">
    <property type="entry name" value="IG"/>
    <property type="match status" value="4"/>
</dbReference>
<evidence type="ECO:0000259" key="6">
    <source>
        <dbReference type="PROSITE" id="PS50835"/>
    </source>
</evidence>
<dbReference type="Gene3D" id="2.60.40.10">
    <property type="entry name" value="Immunoglobulins"/>
    <property type="match status" value="4"/>
</dbReference>
<name>A0A9W8C906_TRIRA</name>
<organism evidence="7 8">
    <name type="scientific">Triplophysa rosa</name>
    <name type="common">Cave loach</name>
    <dbReference type="NCBI Taxonomy" id="992332"/>
    <lineage>
        <taxon>Eukaryota</taxon>
        <taxon>Metazoa</taxon>
        <taxon>Chordata</taxon>
        <taxon>Craniata</taxon>
        <taxon>Vertebrata</taxon>
        <taxon>Euteleostomi</taxon>
        <taxon>Actinopterygii</taxon>
        <taxon>Neopterygii</taxon>
        <taxon>Teleostei</taxon>
        <taxon>Ostariophysi</taxon>
        <taxon>Cypriniformes</taxon>
        <taxon>Nemacheilidae</taxon>
        <taxon>Triplophysa</taxon>
    </lineage>
</organism>
<gene>
    <name evidence="7" type="ORF">IRJ41_008044</name>
</gene>
<feature type="domain" description="Ig-like" evidence="6">
    <location>
        <begin position="302"/>
        <end position="383"/>
    </location>
</feature>
<dbReference type="InterPro" id="IPR003599">
    <property type="entry name" value="Ig_sub"/>
</dbReference>
<dbReference type="InterPro" id="IPR013783">
    <property type="entry name" value="Ig-like_fold"/>
</dbReference>
<dbReference type="PROSITE" id="PS50835">
    <property type="entry name" value="IG_LIKE"/>
    <property type="match status" value="3"/>
</dbReference>
<feature type="domain" description="Ig-like" evidence="6">
    <location>
        <begin position="128"/>
        <end position="214"/>
    </location>
</feature>
<dbReference type="EMBL" id="JAFHDT010000004">
    <property type="protein sequence ID" value="KAI7810898.1"/>
    <property type="molecule type" value="Genomic_DNA"/>
</dbReference>
<feature type="domain" description="Ig-like" evidence="6">
    <location>
        <begin position="219"/>
        <end position="297"/>
    </location>
</feature>
<feature type="signal peptide" evidence="5">
    <location>
        <begin position="1"/>
        <end position="27"/>
    </location>
</feature>
<evidence type="ECO:0000256" key="4">
    <source>
        <dbReference type="ARBA" id="ARBA00046458"/>
    </source>
</evidence>
<evidence type="ECO:0000256" key="2">
    <source>
        <dbReference type="ARBA" id="ARBA00041781"/>
    </source>
</evidence>
<sequence length="417" mass="46579">MVMSIIMAPPTMIFLLMIHGVLSAADGWRVTYSSSHICALKDSTVTINCTYTYPTGHKIKKVFWTNAVPSKDSPDLSKDSEYKQRIQYLGDKQHDCSVRLTDVRHTDSHEYYFRFITNKPDGKWTGAPGVTLAVTDLQVESEGETVMEGHSVTLTCESTCSLTDTSTFIWFRNTHTLNERKKKLILPSVRRENAGDYSCAVQGHKLTSPPRRLHVFYKPVISISSSGLIVEGDSVTLTCSSESNPPVHNYSWFKEETSVGSGNIYIISNIRSDHSGQYKCKTRHTCGEKYSDSVTLNVLYPPRNVSASISSSGVIVEGDSVTLTCSSESNPPVHIYSWFKENQTSSVGSGQTFSISNINSRLSGWFYCVAQNKHGTQRSAAVSLTLKMNTERNILILSNCWLLHKLKDQCVVFCRIY</sequence>